<evidence type="ECO:0000256" key="4">
    <source>
        <dbReference type="ARBA" id="ARBA00023163"/>
    </source>
</evidence>
<dbReference type="InterPro" id="IPR039425">
    <property type="entry name" value="RNA_pol_sigma-70-like"/>
</dbReference>
<dbReference type="AlphaFoldDB" id="A0A5D4TCJ1"/>
<organism evidence="7 8">
    <name type="scientific">Sutcliffiella horikoshii</name>
    <dbReference type="NCBI Taxonomy" id="79883"/>
    <lineage>
        <taxon>Bacteria</taxon>
        <taxon>Bacillati</taxon>
        <taxon>Bacillota</taxon>
        <taxon>Bacilli</taxon>
        <taxon>Bacillales</taxon>
        <taxon>Bacillaceae</taxon>
        <taxon>Sutcliffiella</taxon>
    </lineage>
</organism>
<feature type="domain" description="RNA polymerase sigma factor 70 region 4 type 2" evidence="6">
    <location>
        <begin position="104"/>
        <end position="156"/>
    </location>
</feature>
<dbReference type="Pfam" id="PF08281">
    <property type="entry name" value="Sigma70_r4_2"/>
    <property type="match status" value="1"/>
</dbReference>
<dbReference type="InterPro" id="IPR013325">
    <property type="entry name" value="RNA_pol_sigma_r2"/>
</dbReference>
<dbReference type="InterPro" id="IPR014284">
    <property type="entry name" value="RNA_pol_sigma-70_dom"/>
</dbReference>
<dbReference type="GO" id="GO:0016987">
    <property type="term" value="F:sigma factor activity"/>
    <property type="evidence" value="ECO:0007669"/>
    <property type="project" value="UniProtKB-KW"/>
</dbReference>
<dbReference type="PANTHER" id="PTHR43133">
    <property type="entry name" value="RNA POLYMERASE ECF-TYPE SIGMA FACTO"/>
    <property type="match status" value="1"/>
</dbReference>
<comment type="similarity">
    <text evidence="1">Belongs to the sigma-70 factor family. ECF subfamily.</text>
</comment>
<comment type="caution">
    <text evidence="7">The sequence shown here is derived from an EMBL/GenBank/DDBJ whole genome shotgun (WGS) entry which is preliminary data.</text>
</comment>
<dbReference type="GO" id="GO:0003677">
    <property type="term" value="F:DNA binding"/>
    <property type="evidence" value="ECO:0007669"/>
    <property type="project" value="InterPro"/>
</dbReference>
<reference evidence="7 8" key="1">
    <citation type="submission" date="2019-08" db="EMBL/GenBank/DDBJ databases">
        <title>Bacillus genomes from the desert of Cuatro Cienegas, Coahuila.</title>
        <authorList>
            <person name="Olmedo-Alvarez G."/>
        </authorList>
    </citation>
    <scope>NUCLEOTIDE SEQUENCE [LARGE SCALE GENOMIC DNA]</scope>
    <source>
        <strain evidence="7 8">CH98b_3T</strain>
    </source>
</reference>
<proteinExistence type="inferred from homology"/>
<sequence>MSKPSNEEITKLTNDIYQKLCSMGANPEDAKEIVQESLYRGFLNINGINSKAFKSWLYKVALNQYYDLCRKNNRRSIIEFEDYHVLGSGENQVEDRLIKQETKDEYEQILHKLKPLERDLIKLKYEDEYSYKEISEQLNLKESNVKTYLYRARKKLTMIFRRYNNE</sequence>
<dbReference type="Gene3D" id="1.10.1740.10">
    <property type="match status" value="1"/>
</dbReference>
<keyword evidence="4" id="KW-0804">Transcription</keyword>
<keyword evidence="2" id="KW-0805">Transcription regulation</keyword>
<gene>
    <name evidence="7" type="ORF">FZC75_03575</name>
</gene>
<feature type="domain" description="RNA polymerase sigma-70 region 2" evidence="5">
    <location>
        <begin position="12"/>
        <end position="75"/>
    </location>
</feature>
<dbReference type="InterPro" id="IPR007627">
    <property type="entry name" value="RNA_pol_sigma70_r2"/>
</dbReference>
<dbReference type="InterPro" id="IPR036388">
    <property type="entry name" value="WH-like_DNA-bd_sf"/>
</dbReference>
<dbReference type="SUPFAM" id="SSF88946">
    <property type="entry name" value="Sigma2 domain of RNA polymerase sigma factors"/>
    <property type="match status" value="1"/>
</dbReference>
<evidence type="ECO:0000256" key="3">
    <source>
        <dbReference type="ARBA" id="ARBA00023082"/>
    </source>
</evidence>
<evidence type="ECO:0000313" key="8">
    <source>
        <dbReference type="Proteomes" id="UP000324517"/>
    </source>
</evidence>
<dbReference type="RefSeq" id="WP_148978461.1">
    <property type="nucleotide sequence ID" value="NZ_JBNILM010000002.1"/>
</dbReference>
<dbReference type="OrthoDB" id="9784984at2"/>
<dbReference type="Proteomes" id="UP000324517">
    <property type="component" value="Unassembled WGS sequence"/>
</dbReference>
<evidence type="ECO:0000259" key="5">
    <source>
        <dbReference type="Pfam" id="PF04542"/>
    </source>
</evidence>
<dbReference type="PANTHER" id="PTHR43133:SF51">
    <property type="entry name" value="RNA POLYMERASE SIGMA FACTOR"/>
    <property type="match status" value="1"/>
</dbReference>
<dbReference type="InterPro" id="IPR013249">
    <property type="entry name" value="RNA_pol_sigma70_r4_t2"/>
</dbReference>
<dbReference type="NCBIfam" id="TIGR02937">
    <property type="entry name" value="sigma70-ECF"/>
    <property type="match status" value="1"/>
</dbReference>
<accession>A0A5D4TCJ1</accession>
<evidence type="ECO:0000256" key="1">
    <source>
        <dbReference type="ARBA" id="ARBA00010641"/>
    </source>
</evidence>
<name>A0A5D4TCJ1_9BACI</name>
<evidence type="ECO:0000259" key="6">
    <source>
        <dbReference type="Pfam" id="PF08281"/>
    </source>
</evidence>
<dbReference type="SUPFAM" id="SSF88659">
    <property type="entry name" value="Sigma3 and sigma4 domains of RNA polymerase sigma factors"/>
    <property type="match status" value="1"/>
</dbReference>
<evidence type="ECO:0000256" key="2">
    <source>
        <dbReference type="ARBA" id="ARBA00023015"/>
    </source>
</evidence>
<dbReference type="CDD" id="cd06171">
    <property type="entry name" value="Sigma70_r4"/>
    <property type="match status" value="1"/>
</dbReference>
<protein>
    <submittedName>
        <fullName evidence="7">RNA polymerase sigma factor</fullName>
    </submittedName>
</protein>
<dbReference type="GO" id="GO:0006352">
    <property type="term" value="P:DNA-templated transcription initiation"/>
    <property type="evidence" value="ECO:0007669"/>
    <property type="project" value="InterPro"/>
</dbReference>
<dbReference type="InterPro" id="IPR013324">
    <property type="entry name" value="RNA_pol_sigma_r3/r4-like"/>
</dbReference>
<keyword evidence="3" id="KW-0731">Sigma factor</keyword>
<dbReference type="EMBL" id="VTET01000002">
    <property type="protein sequence ID" value="TYS73423.1"/>
    <property type="molecule type" value="Genomic_DNA"/>
</dbReference>
<dbReference type="Pfam" id="PF04542">
    <property type="entry name" value="Sigma70_r2"/>
    <property type="match status" value="1"/>
</dbReference>
<evidence type="ECO:0000313" key="7">
    <source>
        <dbReference type="EMBL" id="TYS73423.1"/>
    </source>
</evidence>
<dbReference type="Gene3D" id="1.10.10.10">
    <property type="entry name" value="Winged helix-like DNA-binding domain superfamily/Winged helix DNA-binding domain"/>
    <property type="match status" value="1"/>
</dbReference>